<gene>
    <name evidence="1" type="ORF">GUJ93_ZPchr0334g22</name>
</gene>
<accession>A0A8J5R8M5</accession>
<organism evidence="1 2">
    <name type="scientific">Zizania palustris</name>
    <name type="common">Northern wild rice</name>
    <dbReference type="NCBI Taxonomy" id="103762"/>
    <lineage>
        <taxon>Eukaryota</taxon>
        <taxon>Viridiplantae</taxon>
        <taxon>Streptophyta</taxon>
        <taxon>Embryophyta</taxon>
        <taxon>Tracheophyta</taxon>
        <taxon>Spermatophyta</taxon>
        <taxon>Magnoliopsida</taxon>
        <taxon>Liliopsida</taxon>
        <taxon>Poales</taxon>
        <taxon>Poaceae</taxon>
        <taxon>BOP clade</taxon>
        <taxon>Oryzoideae</taxon>
        <taxon>Oryzeae</taxon>
        <taxon>Zizaniinae</taxon>
        <taxon>Zizania</taxon>
    </lineage>
</organism>
<keyword evidence="2" id="KW-1185">Reference proteome</keyword>
<name>A0A8J5R8M5_ZIZPA</name>
<dbReference type="Proteomes" id="UP000729402">
    <property type="component" value="Unassembled WGS sequence"/>
</dbReference>
<protein>
    <submittedName>
        <fullName evidence="1">Uncharacterized protein</fullName>
    </submittedName>
</protein>
<dbReference type="AlphaFoldDB" id="A0A8J5R8M5"/>
<evidence type="ECO:0000313" key="2">
    <source>
        <dbReference type="Proteomes" id="UP000729402"/>
    </source>
</evidence>
<dbReference type="EMBL" id="JAAALK010001738">
    <property type="protein sequence ID" value="KAG8040724.1"/>
    <property type="molecule type" value="Genomic_DNA"/>
</dbReference>
<evidence type="ECO:0000313" key="1">
    <source>
        <dbReference type="EMBL" id="KAG8040724.1"/>
    </source>
</evidence>
<comment type="caution">
    <text evidence="1">The sequence shown here is derived from an EMBL/GenBank/DDBJ whole genome shotgun (WGS) entry which is preliminary data.</text>
</comment>
<reference evidence="1" key="1">
    <citation type="journal article" date="2021" name="bioRxiv">
        <title>Whole Genome Assembly and Annotation of Northern Wild Rice, Zizania palustris L., Supports a Whole Genome Duplication in the Zizania Genus.</title>
        <authorList>
            <person name="Haas M."/>
            <person name="Kono T."/>
            <person name="Macchietto M."/>
            <person name="Millas R."/>
            <person name="McGilp L."/>
            <person name="Shao M."/>
            <person name="Duquette J."/>
            <person name="Hirsch C.N."/>
            <person name="Kimball J."/>
        </authorList>
    </citation>
    <scope>NUCLEOTIDE SEQUENCE</scope>
    <source>
        <tissue evidence="1">Fresh leaf tissue</tissue>
    </source>
</reference>
<proteinExistence type="predicted"/>
<reference evidence="1" key="2">
    <citation type="submission" date="2021-02" db="EMBL/GenBank/DDBJ databases">
        <authorList>
            <person name="Kimball J.A."/>
            <person name="Haas M.W."/>
            <person name="Macchietto M."/>
            <person name="Kono T."/>
            <person name="Duquette J."/>
            <person name="Shao M."/>
        </authorList>
    </citation>
    <scope>NUCLEOTIDE SEQUENCE</scope>
    <source>
        <tissue evidence="1">Fresh leaf tissue</tissue>
    </source>
</reference>
<sequence>MRNGARHKSWSTHPSSHHLINEEAELSLESLDLLSELHVNILNKERVCILDRCMDLDYLILELHDVGVILITPPYKKNINKDQDQGTKCKNKKIDTCKYLL</sequence>